<gene>
    <name evidence="2" type="ORF">DPMN_002720</name>
</gene>
<reference evidence="2" key="1">
    <citation type="journal article" date="2019" name="bioRxiv">
        <title>The Genome of the Zebra Mussel, Dreissena polymorpha: A Resource for Invasive Species Research.</title>
        <authorList>
            <person name="McCartney M.A."/>
            <person name="Auch B."/>
            <person name="Kono T."/>
            <person name="Mallez S."/>
            <person name="Zhang Y."/>
            <person name="Obille A."/>
            <person name="Becker A."/>
            <person name="Abrahante J.E."/>
            <person name="Garbe J."/>
            <person name="Badalamenti J.P."/>
            <person name="Herman A."/>
            <person name="Mangelson H."/>
            <person name="Liachko I."/>
            <person name="Sullivan S."/>
            <person name="Sone E.D."/>
            <person name="Koren S."/>
            <person name="Silverstein K.A.T."/>
            <person name="Beckman K.B."/>
            <person name="Gohl D.M."/>
        </authorList>
    </citation>
    <scope>NUCLEOTIDE SEQUENCE</scope>
    <source>
        <strain evidence="2">Duluth1</strain>
        <tissue evidence="2">Whole animal</tissue>
    </source>
</reference>
<accession>A0A9D4RU41</accession>
<dbReference type="AlphaFoldDB" id="A0A9D4RU41"/>
<proteinExistence type="predicted"/>
<sequence>MAAIFGPIWCYSPSGLSILQSEAGHSRNSILSKRTRLLLEQLYNDQQNCYSSQTLDTILAPSFLGGSDSAAENLSQTLDMYLHPNCLGESDCGWNSCLVSYRNIILARHWTCPNLPPVEWDSSQTLILDYAWKTAKSGQDDVNTDDDDDDEDEDEDDDDDDDNEDDDEEEDDDDDDDDELDTHIKL</sequence>
<protein>
    <submittedName>
        <fullName evidence="2">Uncharacterized protein</fullName>
    </submittedName>
</protein>
<reference evidence="2" key="2">
    <citation type="submission" date="2020-11" db="EMBL/GenBank/DDBJ databases">
        <authorList>
            <person name="McCartney M.A."/>
            <person name="Auch B."/>
            <person name="Kono T."/>
            <person name="Mallez S."/>
            <person name="Becker A."/>
            <person name="Gohl D.M."/>
            <person name="Silverstein K.A.T."/>
            <person name="Koren S."/>
            <person name="Bechman K.B."/>
            <person name="Herman A."/>
            <person name="Abrahante J.E."/>
            <person name="Garbe J."/>
        </authorList>
    </citation>
    <scope>NUCLEOTIDE SEQUENCE</scope>
    <source>
        <strain evidence="2">Duluth1</strain>
        <tissue evidence="2">Whole animal</tissue>
    </source>
</reference>
<keyword evidence="3" id="KW-1185">Reference proteome</keyword>
<feature type="region of interest" description="Disordered" evidence="1">
    <location>
        <begin position="136"/>
        <end position="186"/>
    </location>
</feature>
<organism evidence="2 3">
    <name type="scientific">Dreissena polymorpha</name>
    <name type="common">Zebra mussel</name>
    <name type="synonym">Mytilus polymorpha</name>
    <dbReference type="NCBI Taxonomy" id="45954"/>
    <lineage>
        <taxon>Eukaryota</taxon>
        <taxon>Metazoa</taxon>
        <taxon>Spiralia</taxon>
        <taxon>Lophotrochozoa</taxon>
        <taxon>Mollusca</taxon>
        <taxon>Bivalvia</taxon>
        <taxon>Autobranchia</taxon>
        <taxon>Heteroconchia</taxon>
        <taxon>Euheterodonta</taxon>
        <taxon>Imparidentia</taxon>
        <taxon>Neoheterodontei</taxon>
        <taxon>Myida</taxon>
        <taxon>Dreissenoidea</taxon>
        <taxon>Dreissenidae</taxon>
        <taxon>Dreissena</taxon>
    </lineage>
</organism>
<comment type="caution">
    <text evidence="2">The sequence shown here is derived from an EMBL/GenBank/DDBJ whole genome shotgun (WGS) entry which is preliminary data.</text>
</comment>
<feature type="compositionally biased region" description="Acidic residues" evidence="1">
    <location>
        <begin position="142"/>
        <end position="180"/>
    </location>
</feature>
<dbReference type="SUPFAM" id="SSF48371">
    <property type="entry name" value="ARM repeat"/>
    <property type="match status" value="1"/>
</dbReference>
<dbReference type="EMBL" id="JAIWYP010000001">
    <property type="protein sequence ID" value="KAH3878820.1"/>
    <property type="molecule type" value="Genomic_DNA"/>
</dbReference>
<evidence type="ECO:0000256" key="1">
    <source>
        <dbReference type="SAM" id="MobiDB-lite"/>
    </source>
</evidence>
<evidence type="ECO:0000313" key="2">
    <source>
        <dbReference type="EMBL" id="KAH3878820.1"/>
    </source>
</evidence>
<evidence type="ECO:0000313" key="3">
    <source>
        <dbReference type="Proteomes" id="UP000828390"/>
    </source>
</evidence>
<dbReference type="Proteomes" id="UP000828390">
    <property type="component" value="Unassembled WGS sequence"/>
</dbReference>
<dbReference type="InterPro" id="IPR016024">
    <property type="entry name" value="ARM-type_fold"/>
</dbReference>
<name>A0A9D4RU41_DREPO</name>